<proteinExistence type="predicted"/>
<reference evidence="1" key="1">
    <citation type="submission" date="2021-04" db="EMBL/GenBank/DDBJ databases">
        <title>Whole genome sequencing of Enterococci isolates from hospitalized patients.</title>
        <authorList>
            <person name="Ogoti B.M."/>
            <person name="Onyambu F.G."/>
        </authorList>
    </citation>
    <scope>NUCLEOTIDE SEQUENCE</scope>
    <source>
        <strain evidence="1">242</strain>
    </source>
</reference>
<evidence type="ECO:0000313" key="1">
    <source>
        <dbReference type="EMBL" id="MBR8643796.1"/>
    </source>
</evidence>
<comment type="caution">
    <text evidence="1">The sequence shown here is derived from an EMBL/GenBank/DDBJ whole genome shotgun (WGS) entry which is preliminary data.</text>
</comment>
<name>A0A941FI30_9BACI</name>
<dbReference type="AlphaFoldDB" id="A0A941FI30"/>
<gene>
    <name evidence="1" type="ORF">KEH51_00550</name>
</gene>
<sequence>MLPDKEWFETYPDFKENLDKRIARFIETIKDSDSILFVRWSTKYEQATLFQQVMKDMLKEKEFTVLILIPSDDATSISDLAWNIENVCVLEVPNQVWDEAIWDQVFSGIQLNSQDKSLSEQARCVNDFNNPKSCSENKRS</sequence>
<organism evidence="1 2">
    <name type="scientific">Peribacillus frigoritolerans</name>
    <dbReference type="NCBI Taxonomy" id="450367"/>
    <lineage>
        <taxon>Bacteria</taxon>
        <taxon>Bacillati</taxon>
        <taxon>Bacillota</taxon>
        <taxon>Bacilli</taxon>
        <taxon>Bacillales</taxon>
        <taxon>Bacillaceae</taxon>
        <taxon>Peribacillus</taxon>
    </lineage>
</organism>
<evidence type="ECO:0000313" key="2">
    <source>
        <dbReference type="Proteomes" id="UP000680045"/>
    </source>
</evidence>
<dbReference type="EMBL" id="JAGTPW010000001">
    <property type="protein sequence ID" value="MBR8643796.1"/>
    <property type="molecule type" value="Genomic_DNA"/>
</dbReference>
<dbReference type="Proteomes" id="UP000680045">
    <property type="component" value="Unassembled WGS sequence"/>
</dbReference>
<protein>
    <submittedName>
        <fullName evidence="1">Uncharacterized protein</fullName>
    </submittedName>
</protein>
<accession>A0A941FI30</accession>